<keyword evidence="2" id="KW-1185">Reference proteome</keyword>
<reference evidence="1" key="1">
    <citation type="submission" date="2021-08" db="EMBL/GenBank/DDBJ databases">
        <authorList>
            <person name="Misof B."/>
            <person name="Oliver O."/>
            <person name="Podsiadlowski L."/>
            <person name="Donath A."/>
            <person name="Peters R."/>
            <person name="Mayer C."/>
            <person name="Rust J."/>
            <person name="Gunkel S."/>
            <person name="Lesny P."/>
            <person name="Martin S."/>
            <person name="Oeyen J.P."/>
            <person name="Petersen M."/>
            <person name="Panagiotis P."/>
            <person name="Wilbrandt J."/>
            <person name="Tanja T."/>
        </authorList>
    </citation>
    <scope>NUCLEOTIDE SEQUENCE</scope>
    <source>
        <strain evidence="1">GBR_01_08_01A</strain>
        <tissue evidence="1">Thorax + abdomen</tissue>
    </source>
</reference>
<gene>
    <name evidence="1" type="ORF">KPH14_012288</name>
</gene>
<reference evidence="1" key="2">
    <citation type="journal article" date="2023" name="Commun. Biol.">
        <title>Intrasexual cuticular hydrocarbon dimorphism in a wasp sheds light on hydrocarbon biosynthesis genes in Hymenoptera.</title>
        <authorList>
            <person name="Moris V.C."/>
            <person name="Podsiadlowski L."/>
            <person name="Martin S."/>
            <person name="Oeyen J.P."/>
            <person name="Donath A."/>
            <person name="Petersen M."/>
            <person name="Wilbrandt J."/>
            <person name="Misof B."/>
            <person name="Liedtke D."/>
            <person name="Thamm M."/>
            <person name="Scheiner R."/>
            <person name="Schmitt T."/>
            <person name="Niehuis O."/>
        </authorList>
    </citation>
    <scope>NUCLEOTIDE SEQUENCE</scope>
    <source>
        <strain evidence="1">GBR_01_08_01A</strain>
    </source>
</reference>
<name>A0AAD9VHY9_9HYME</name>
<sequence length="198" mass="22140">MKNWYALTKNGASTLSCLLGLQQSVNATVQLWYDLQSEGFTFLMTSCLNTDALENLFGAFRMHGGTYNRNPSAKMVRLFLRKNILLRVQSSSLQRNCMPDEDVTLLSEELLLPKFETTTSENADVNSVLASMSGEGTDVEDTDYLLDLDNALDKLSTSVCSLESCAVEYFAGYIVAKWAMKSKCTRYASRTSHMVYAR</sequence>
<proteinExistence type="predicted"/>
<comment type="caution">
    <text evidence="1">The sequence shown here is derived from an EMBL/GenBank/DDBJ whole genome shotgun (WGS) entry which is preliminary data.</text>
</comment>
<protein>
    <submittedName>
        <fullName evidence="1">Uncharacterized protein</fullName>
    </submittedName>
</protein>
<dbReference type="Proteomes" id="UP001258017">
    <property type="component" value="Unassembled WGS sequence"/>
</dbReference>
<dbReference type="EMBL" id="JAIFRP010004492">
    <property type="protein sequence ID" value="KAK2575209.1"/>
    <property type="molecule type" value="Genomic_DNA"/>
</dbReference>
<evidence type="ECO:0000313" key="2">
    <source>
        <dbReference type="Proteomes" id="UP001258017"/>
    </source>
</evidence>
<organism evidence="1 2">
    <name type="scientific">Odynerus spinipes</name>
    <dbReference type="NCBI Taxonomy" id="1348599"/>
    <lineage>
        <taxon>Eukaryota</taxon>
        <taxon>Metazoa</taxon>
        <taxon>Ecdysozoa</taxon>
        <taxon>Arthropoda</taxon>
        <taxon>Hexapoda</taxon>
        <taxon>Insecta</taxon>
        <taxon>Pterygota</taxon>
        <taxon>Neoptera</taxon>
        <taxon>Endopterygota</taxon>
        <taxon>Hymenoptera</taxon>
        <taxon>Apocrita</taxon>
        <taxon>Aculeata</taxon>
        <taxon>Vespoidea</taxon>
        <taxon>Vespidae</taxon>
        <taxon>Eumeninae</taxon>
        <taxon>Odynerus</taxon>
    </lineage>
</organism>
<evidence type="ECO:0000313" key="1">
    <source>
        <dbReference type="EMBL" id="KAK2575209.1"/>
    </source>
</evidence>
<accession>A0AAD9VHY9</accession>
<dbReference type="AlphaFoldDB" id="A0AAD9VHY9"/>